<feature type="signal peptide" evidence="3">
    <location>
        <begin position="1"/>
        <end position="22"/>
    </location>
</feature>
<dbReference type="Pfam" id="PF13407">
    <property type="entry name" value="Peripla_BP_4"/>
    <property type="match status" value="1"/>
</dbReference>
<dbReference type="GO" id="GO:0030288">
    <property type="term" value="C:outer membrane-bounded periplasmic space"/>
    <property type="evidence" value="ECO:0007669"/>
    <property type="project" value="TreeGrafter"/>
</dbReference>
<dbReference type="OrthoDB" id="257716at2"/>
<protein>
    <submittedName>
        <fullName evidence="5">Substrate-binding domain-containing protein</fullName>
    </submittedName>
</protein>
<name>A0A641AM50_9ACTN</name>
<evidence type="ECO:0000313" key="5">
    <source>
        <dbReference type="EMBL" id="KAA1374801.1"/>
    </source>
</evidence>
<dbReference type="InterPro" id="IPR025997">
    <property type="entry name" value="SBP_2_dom"/>
</dbReference>
<reference evidence="5" key="1">
    <citation type="submission" date="2019-09" db="EMBL/GenBank/DDBJ databases">
        <authorList>
            <person name="Li J."/>
        </authorList>
    </citation>
    <scope>NUCLEOTIDE SEQUENCE [LARGE SCALE GENOMIC DNA]</scope>
    <source>
        <strain evidence="5">NRBC 14897</strain>
    </source>
</reference>
<dbReference type="Proteomes" id="UP001515100">
    <property type="component" value="Unassembled WGS sequence"/>
</dbReference>
<dbReference type="PANTHER" id="PTHR30036">
    <property type="entry name" value="D-XYLOSE-BINDING PERIPLASMIC PROTEIN"/>
    <property type="match status" value="1"/>
</dbReference>
<dbReference type="RefSeq" id="WP_129185535.1">
    <property type="nucleotide sequence ID" value="NZ_JAGIOG010000001.1"/>
</dbReference>
<dbReference type="Gene3D" id="3.40.50.2300">
    <property type="match status" value="2"/>
</dbReference>
<keyword evidence="6" id="KW-1185">Reference proteome</keyword>
<dbReference type="GO" id="GO:0030246">
    <property type="term" value="F:carbohydrate binding"/>
    <property type="evidence" value="ECO:0007669"/>
    <property type="project" value="TreeGrafter"/>
</dbReference>
<evidence type="ECO:0000259" key="4">
    <source>
        <dbReference type="Pfam" id="PF13407"/>
    </source>
</evidence>
<dbReference type="EMBL" id="SDPP02000004">
    <property type="protein sequence ID" value="KAA1374801.1"/>
    <property type="molecule type" value="Genomic_DNA"/>
</dbReference>
<dbReference type="PANTHER" id="PTHR30036:SF7">
    <property type="entry name" value="ABC TRANSPORTER PERIPLASMIC-BINDING PROTEIN YPHF"/>
    <property type="match status" value="1"/>
</dbReference>
<dbReference type="InterPro" id="IPR050555">
    <property type="entry name" value="Bact_Solute-Bind_Prot2"/>
</dbReference>
<proteinExistence type="inferred from homology"/>
<organism evidence="5 6">
    <name type="scientific">Aeromicrobium fastidiosum</name>
    <dbReference type="NCBI Taxonomy" id="52699"/>
    <lineage>
        <taxon>Bacteria</taxon>
        <taxon>Bacillati</taxon>
        <taxon>Actinomycetota</taxon>
        <taxon>Actinomycetes</taxon>
        <taxon>Propionibacteriales</taxon>
        <taxon>Nocardioidaceae</taxon>
        <taxon>Aeromicrobium</taxon>
    </lineage>
</organism>
<comment type="caution">
    <text evidence="5">The sequence shown here is derived from an EMBL/GenBank/DDBJ whole genome shotgun (WGS) entry which is preliminary data.</text>
</comment>
<evidence type="ECO:0000256" key="1">
    <source>
        <dbReference type="ARBA" id="ARBA00004196"/>
    </source>
</evidence>
<keyword evidence="3" id="KW-0732">Signal</keyword>
<comment type="subcellular location">
    <subcellularLocation>
        <location evidence="1">Cell envelope</location>
    </subcellularLocation>
</comment>
<dbReference type="SUPFAM" id="SSF53822">
    <property type="entry name" value="Periplasmic binding protein-like I"/>
    <property type="match status" value="1"/>
</dbReference>
<feature type="domain" description="Periplasmic binding protein" evidence="4">
    <location>
        <begin position="51"/>
        <end position="299"/>
    </location>
</feature>
<dbReference type="AlphaFoldDB" id="A0A641AM50"/>
<comment type="similarity">
    <text evidence="2">Belongs to the bacterial solute-binding protein 2 family.</text>
</comment>
<feature type="chain" id="PRO_5039466088" evidence="3">
    <location>
        <begin position="23"/>
        <end position="342"/>
    </location>
</feature>
<dbReference type="PROSITE" id="PS51257">
    <property type="entry name" value="PROKAR_LIPOPROTEIN"/>
    <property type="match status" value="1"/>
</dbReference>
<evidence type="ECO:0000256" key="2">
    <source>
        <dbReference type="ARBA" id="ARBA00007639"/>
    </source>
</evidence>
<dbReference type="InterPro" id="IPR028082">
    <property type="entry name" value="Peripla_BP_I"/>
</dbReference>
<sequence length="342" mass="34663">MKMRSRPLAIAAIVASSTLTLAACSSGTSAESTPAKSTGGASALGKGVKVVVVGGPLSDPFFSAVDKGGSAAAAAMGASYDYTAPKDFSNAVADLTQLTQAAITKKADVLVIGDFIPAAQDAEIKKAVDAGITVVVFNSGIDSWQKIGAVGFAGENPEATGKAAGAALSSGGAKNLVCVNHIPENPVLQVRCDGAIAAVKAAGGTGETLTIPSAESSDIQGDTQKIKGYLKSNPDVDGVFTLGTNVAVAAEAAVEQSGKDVTIGTTDLSTQVLDDVKSGKLAFTIDQQPFLQLYQAVTAGVMDRVLGLRTLDDIETSPLMITRDNVDQVIDVQKKFGVRGAS</sequence>
<evidence type="ECO:0000313" key="6">
    <source>
        <dbReference type="Proteomes" id="UP001515100"/>
    </source>
</evidence>
<accession>A0A641AM50</accession>
<evidence type="ECO:0000256" key="3">
    <source>
        <dbReference type="SAM" id="SignalP"/>
    </source>
</evidence>
<gene>
    <name evidence="5" type="ORF">ESP62_015565</name>
</gene>